<proteinExistence type="predicted"/>
<dbReference type="Proteomes" id="UP001444661">
    <property type="component" value="Unassembled WGS sequence"/>
</dbReference>
<evidence type="ECO:0000313" key="1">
    <source>
        <dbReference type="EMBL" id="KAK8045206.1"/>
    </source>
</evidence>
<dbReference type="EMBL" id="JAQQWK010000003">
    <property type="protein sequence ID" value="KAK8045206.1"/>
    <property type="molecule type" value="Genomic_DNA"/>
</dbReference>
<evidence type="ECO:0000313" key="2">
    <source>
        <dbReference type="Proteomes" id="UP001444661"/>
    </source>
</evidence>
<organism evidence="1 2">
    <name type="scientific">Apiospora rasikravindrae</name>
    <dbReference type="NCBI Taxonomy" id="990691"/>
    <lineage>
        <taxon>Eukaryota</taxon>
        <taxon>Fungi</taxon>
        <taxon>Dikarya</taxon>
        <taxon>Ascomycota</taxon>
        <taxon>Pezizomycotina</taxon>
        <taxon>Sordariomycetes</taxon>
        <taxon>Xylariomycetidae</taxon>
        <taxon>Amphisphaeriales</taxon>
        <taxon>Apiosporaceae</taxon>
        <taxon>Apiospora</taxon>
    </lineage>
</organism>
<reference evidence="1 2" key="1">
    <citation type="submission" date="2023-01" db="EMBL/GenBank/DDBJ databases">
        <title>Analysis of 21 Apiospora genomes using comparative genomics revels a genus with tremendous synthesis potential of carbohydrate active enzymes and secondary metabolites.</title>
        <authorList>
            <person name="Sorensen T."/>
        </authorList>
    </citation>
    <scope>NUCLEOTIDE SEQUENCE [LARGE SCALE GENOMIC DNA]</scope>
    <source>
        <strain evidence="1 2">CBS 33761</strain>
    </source>
</reference>
<comment type="caution">
    <text evidence="1">The sequence shown here is derived from an EMBL/GenBank/DDBJ whole genome shotgun (WGS) entry which is preliminary data.</text>
</comment>
<name>A0ABR1TF01_9PEZI</name>
<protein>
    <submittedName>
        <fullName evidence="1">Uncharacterized protein</fullName>
    </submittedName>
</protein>
<accession>A0ABR1TF01</accession>
<gene>
    <name evidence="1" type="ORF">PG993_005230</name>
</gene>
<keyword evidence="2" id="KW-1185">Reference proteome</keyword>
<sequence length="187" mass="21341">MGLPRWLRVLVDNRHVVYAEVGDGVFPPDWQKTGTDYGPDITLPPFPPDWVWMTNHLGIEMTGQPVWTWRNPLPVTDKDIDVFHDRYFDYASIEKVQRIFEIPQMRLEDRLWKVRVQIDGSPVMAFMKICDFPPVIGNGGNYDSAHFAVEMMQQEISMHQQAVAGAPTIVPEFLGLVTEPGRGSLGF</sequence>